<dbReference type="AlphaFoldDB" id="A0A0N8VKH1"/>
<dbReference type="Gene3D" id="1.10.10.10">
    <property type="entry name" value="Winged helix-like DNA-binding domain superfamily/Winged helix DNA-binding domain"/>
    <property type="match status" value="1"/>
</dbReference>
<dbReference type="GO" id="GO:0005524">
    <property type="term" value="F:ATP binding"/>
    <property type="evidence" value="ECO:0007669"/>
    <property type="project" value="UniProtKB-KW"/>
</dbReference>
<dbReference type="InterPro" id="IPR036388">
    <property type="entry name" value="WH-like_DNA-bd_sf"/>
</dbReference>
<dbReference type="Pfam" id="PF22703">
    <property type="entry name" value="Cdc6_lid"/>
    <property type="match status" value="1"/>
</dbReference>
<dbReference type="InterPro" id="IPR050311">
    <property type="entry name" value="ORC1/CDC6"/>
</dbReference>
<keyword evidence="2" id="KW-0235">DNA replication</keyword>
<dbReference type="EMBL" id="LKBH01000297">
    <property type="protein sequence ID" value="KQB33708.1"/>
    <property type="molecule type" value="Genomic_DNA"/>
</dbReference>
<dbReference type="Gene3D" id="3.40.50.300">
    <property type="entry name" value="P-loop containing nucleotide triphosphate hydrolases"/>
    <property type="match status" value="1"/>
</dbReference>
<dbReference type="Proteomes" id="UP000050301">
    <property type="component" value="Unassembled WGS sequence"/>
</dbReference>
<evidence type="ECO:0000256" key="2">
    <source>
        <dbReference type="ARBA" id="ARBA00022705"/>
    </source>
</evidence>
<proteinExistence type="inferred from homology"/>
<dbReference type="InterPro" id="IPR055237">
    <property type="entry name" value="Cdc6_lid"/>
</dbReference>
<reference evidence="7 8" key="1">
    <citation type="submission" date="2015-09" db="EMBL/GenBank/DDBJ databases">
        <title>Heavy metals and arsenic resistance mechanisms in polyextremophilic archaea of the family Ferroplasmaceae.</title>
        <authorList>
            <person name="Bulaev A.G."/>
            <person name="Kanygina A.V."/>
        </authorList>
    </citation>
    <scope>NUCLEOTIDE SEQUENCE [LARGE SCALE GENOMIC DNA]</scope>
    <source>
        <strain evidence="7 8">BH2</strain>
    </source>
</reference>
<feature type="domain" description="Cdc6 AAA+ ATPase-type lid" evidence="6">
    <location>
        <begin position="186"/>
        <end position="249"/>
    </location>
</feature>
<sequence>MIVINPDPLDLSYVPDRMFFRDDHIKAITSALIQPSKSKISTNMVIYGPSGTGKTSTIKFIMKSTPSLIYENAASYQNVRQLLEHVLLRLGRPTAYKGMSYNDIFYLMKSSSYASNGIILAIDEASGLIRNDRDGIYNLLRSKEIYNINLSIIIISMENPVLYLERRYGTVIELPFNKYTKPEILDIIRDRSVKSLVPGSCSIEILDFISEISSKFGSARYAIELLQKAAYMAEYRSSTIISADDVRFAVSIINPYITESRLSMLGKKDLIVLLSICNLLEKSQFTNIERIKKETAVNSEIYNIKIGKSIIYSIIKKLEELDIISSRLVSHGNKSGVVKNITVTDAPVSMLSKKIEDLLSRI</sequence>
<name>A0A0N8VKH1_9ARCH</name>
<comment type="similarity">
    <text evidence="1">Belongs to the CDC6/cdc18 family.</text>
</comment>
<evidence type="ECO:0000256" key="4">
    <source>
        <dbReference type="ARBA" id="ARBA00022840"/>
    </source>
</evidence>
<protein>
    <submittedName>
        <fullName evidence="7">Uncharacterized protein</fullName>
    </submittedName>
</protein>
<keyword evidence="8" id="KW-1185">Reference proteome</keyword>
<dbReference type="GeneID" id="84222079"/>
<dbReference type="InParanoid" id="A0A0N8VKH1"/>
<dbReference type="GO" id="GO:0006260">
    <property type="term" value="P:DNA replication"/>
    <property type="evidence" value="ECO:0007669"/>
    <property type="project" value="UniProtKB-KW"/>
</dbReference>
<dbReference type="PANTHER" id="PTHR10763:SF26">
    <property type="entry name" value="CELL DIVISION CONTROL PROTEIN 6 HOMOLOG"/>
    <property type="match status" value="1"/>
</dbReference>
<evidence type="ECO:0000256" key="1">
    <source>
        <dbReference type="ARBA" id="ARBA00006184"/>
    </source>
</evidence>
<evidence type="ECO:0000313" key="8">
    <source>
        <dbReference type="Proteomes" id="UP000050301"/>
    </source>
</evidence>
<evidence type="ECO:0000256" key="3">
    <source>
        <dbReference type="ARBA" id="ARBA00022741"/>
    </source>
</evidence>
<dbReference type="InterPro" id="IPR027417">
    <property type="entry name" value="P-loop_NTPase"/>
</dbReference>
<dbReference type="GO" id="GO:0016887">
    <property type="term" value="F:ATP hydrolysis activity"/>
    <property type="evidence" value="ECO:0007669"/>
    <property type="project" value="InterPro"/>
</dbReference>
<dbReference type="Pfam" id="PF13401">
    <property type="entry name" value="AAA_22"/>
    <property type="match status" value="1"/>
</dbReference>
<keyword evidence="4" id="KW-0067">ATP-binding</keyword>
<dbReference type="Gene3D" id="1.10.8.60">
    <property type="match status" value="1"/>
</dbReference>
<dbReference type="InterPro" id="IPR049945">
    <property type="entry name" value="AAA_22"/>
</dbReference>
<dbReference type="RefSeq" id="WP_048102189.1">
    <property type="nucleotide sequence ID" value="NZ_LKBH01000297.1"/>
</dbReference>
<dbReference type="PANTHER" id="PTHR10763">
    <property type="entry name" value="CELL DIVISION CONTROL PROTEIN 6-RELATED"/>
    <property type="match status" value="1"/>
</dbReference>
<gene>
    <name evidence="7" type="ORF">AOG55_02230</name>
</gene>
<keyword evidence="3" id="KW-0547">Nucleotide-binding</keyword>
<evidence type="ECO:0000313" key="7">
    <source>
        <dbReference type="EMBL" id="KQB33708.1"/>
    </source>
</evidence>
<evidence type="ECO:0000259" key="5">
    <source>
        <dbReference type="Pfam" id="PF13401"/>
    </source>
</evidence>
<organism evidence="7 8">
    <name type="scientific">Acidiplasma cupricumulans</name>
    <dbReference type="NCBI Taxonomy" id="312540"/>
    <lineage>
        <taxon>Archaea</taxon>
        <taxon>Methanobacteriati</taxon>
        <taxon>Thermoplasmatota</taxon>
        <taxon>Thermoplasmata</taxon>
        <taxon>Thermoplasmatales</taxon>
        <taxon>Ferroplasmaceae</taxon>
        <taxon>Acidiplasma</taxon>
    </lineage>
</organism>
<dbReference type="SUPFAM" id="SSF52540">
    <property type="entry name" value="P-loop containing nucleoside triphosphate hydrolases"/>
    <property type="match status" value="1"/>
</dbReference>
<evidence type="ECO:0000259" key="6">
    <source>
        <dbReference type="Pfam" id="PF22703"/>
    </source>
</evidence>
<accession>A0A0N8VKH1</accession>
<feature type="domain" description="ORC1/DEAH AAA+ ATPase" evidence="5">
    <location>
        <begin position="43"/>
        <end position="155"/>
    </location>
</feature>
<comment type="caution">
    <text evidence="7">The sequence shown here is derived from an EMBL/GenBank/DDBJ whole genome shotgun (WGS) entry which is preliminary data.</text>
</comment>